<protein>
    <recommendedName>
        <fullName evidence="8">Pantothenate synthetase</fullName>
        <shortName evidence="8">PS</shortName>
        <ecNumber evidence="8">6.3.2.1</ecNumber>
    </recommendedName>
    <alternativeName>
        <fullName evidence="8">Pantoate--beta-alanine ligase</fullName>
    </alternativeName>
    <alternativeName>
        <fullName evidence="8">Pantoate-activating enzyme</fullName>
    </alternativeName>
</protein>
<evidence type="ECO:0000256" key="6">
    <source>
        <dbReference type="ARBA" id="ARBA00022840"/>
    </source>
</evidence>
<evidence type="ECO:0000256" key="7">
    <source>
        <dbReference type="ARBA" id="ARBA00048258"/>
    </source>
</evidence>
<dbReference type="InterPro" id="IPR014729">
    <property type="entry name" value="Rossmann-like_a/b/a_fold"/>
</dbReference>
<organism evidence="9 10">
    <name type="scientific">Mangrovibacterium diazotrophicum</name>
    <dbReference type="NCBI Taxonomy" id="1261403"/>
    <lineage>
        <taxon>Bacteria</taxon>
        <taxon>Pseudomonadati</taxon>
        <taxon>Bacteroidota</taxon>
        <taxon>Bacteroidia</taxon>
        <taxon>Marinilabiliales</taxon>
        <taxon>Prolixibacteraceae</taxon>
        <taxon>Mangrovibacterium</taxon>
    </lineage>
</organism>
<dbReference type="EMBL" id="RAPN01000001">
    <property type="protein sequence ID" value="RKD92119.1"/>
    <property type="molecule type" value="Genomic_DNA"/>
</dbReference>
<evidence type="ECO:0000256" key="8">
    <source>
        <dbReference type="HAMAP-Rule" id="MF_00158"/>
    </source>
</evidence>
<evidence type="ECO:0000256" key="3">
    <source>
        <dbReference type="ARBA" id="ARBA00022598"/>
    </source>
</evidence>
<feature type="active site" description="Proton donor" evidence="8">
    <location>
        <position position="37"/>
    </location>
</feature>
<dbReference type="Gene3D" id="3.40.50.620">
    <property type="entry name" value="HUPs"/>
    <property type="match status" value="1"/>
</dbReference>
<dbReference type="Gene3D" id="3.30.1300.10">
    <property type="entry name" value="Pantoate-beta-alanine ligase, C-terminal domain"/>
    <property type="match status" value="1"/>
</dbReference>
<dbReference type="PANTHER" id="PTHR21299:SF1">
    <property type="entry name" value="PANTOATE--BETA-ALANINE LIGASE"/>
    <property type="match status" value="1"/>
</dbReference>
<feature type="binding site" evidence="8">
    <location>
        <position position="153"/>
    </location>
    <ligand>
        <name>(R)-pantoate</name>
        <dbReference type="ChEBI" id="CHEBI:15980"/>
    </ligand>
</feature>
<evidence type="ECO:0000256" key="5">
    <source>
        <dbReference type="ARBA" id="ARBA00022741"/>
    </source>
</evidence>
<name>A0A419W9J4_9BACT</name>
<dbReference type="GO" id="GO:0005829">
    <property type="term" value="C:cytosol"/>
    <property type="evidence" value="ECO:0007669"/>
    <property type="project" value="TreeGrafter"/>
</dbReference>
<dbReference type="EC" id="6.3.2.1" evidence="8"/>
<dbReference type="Proteomes" id="UP000283387">
    <property type="component" value="Unassembled WGS sequence"/>
</dbReference>
<comment type="subunit">
    <text evidence="8">Homodimer.</text>
</comment>
<keyword evidence="6 8" id="KW-0067">ATP-binding</keyword>
<comment type="function">
    <text evidence="8">Catalyzes the condensation of pantoate with beta-alanine in an ATP-dependent reaction via a pantoyl-adenylate intermediate.</text>
</comment>
<keyword evidence="3 8" id="KW-0436">Ligase</keyword>
<dbReference type="GO" id="GO:0004592">
    <property type="term" value="F:pantoate-beta-alanine ligase activity"/>
    <property type="evidence" value="ECO:0007669"/>
    <property type="project" value="UniProtKB-UniRule"/>
</dbReference>
<dbReference type="GO" id="GO:0005524">
    <property type="term" value="F:ATP binding"/>
    <property type="evidence" value="ECO:0007669"/>
    <property type="project" value="UniProtKB-KW"/>
</dbReference>
<dbReference type="FunFam" id="3.40.50.620:FF:000013">
    <property type="entry name" value="Pantothenate synthetase"/>
    <property type="match status" value="1"/>
</dbReference>
<dbReference type="InterPro" id="IPR003721">
    <property type="entry name" value="Pantoate_ligase"/>
</dbReference>
<proteinExistence type="inferred from homology"/>
<comment type="caution">
    <text evidence="9">The sequence shown here is derived from an EMBL/GenBank/DDBJ whole genome shotgun (WGS) entry which is preliminary data.</text>
</comment>
<dbReference type="InterPro" id="IPR004821">
    <property type="entry name" value="Cyt_trans-like"/>
</dbReference>
<evidence type="ECO:0000256" key="4">
    <source>
        <dbReference type="ARBA" id="ARBA00022655"/>
    </source>
</evidence>
<feature type="binding site" evidence="8">
    <location>
        <begin position="147"/>
        <end position="150"/>
    </location>
    <ligand>
        <name>ATP</name>
        <dbReference type="ChEBI" id="CHEBI:30616"/>
    </ligand>
</feature>
<feature type="binding site" evidence="8">
    <location>
        <position position="61"/>
    </location>
    <ligand>
        <name>(R)-pantoate</name>
        <dbReference type="ChEBI" id="CHEBI:15980"/>
    </ligand>
</feature>
<comment type="similarity">
    <text evidence="2 8">Belongs to the pantothenate synthetase family.</text>
</comment>
<evidence type="ECO:0000313" key="10">
    <source>
        <dbReference type="Proteomes" id="UP000283387"/>
    </source>
</evidence>
<dbReference type="PANTHER" id="PTHR21299">
    <property type="entry name" value="CYTIDYLATE KINASE/PANTOATE-BETA-ALANINE LIGASE"/>
    <property type="match status" value="1"/>
</dbReference>
<evidence type="ECO:0000256" key="2">
    <source>
        <dbReference type="ARBA" id="ARBA00009256"/>
    </source>
</evidence>
<dbReference type="CDD" id="cd00560">
    <property type="entry name" value="PanC"/>
    <property type="match status" value="1"/>
</dbReference>
<dbReference type="NCBIfam" id="TIGR00018">
    <property type="entry name" value="panC"/>
    <property type="match status" value="1"/>
</dbReference>
<keyword evidence="10" id="KW-1185">Reference proteome</keyword>
<keyword evidence="4 8" id="KW-0566">Pantothenate biosynthesis</keyword>
<dbReference type="OrthoDB" id="9773087at2"/>
<sequence>MLVIKEIRDLKALIHAQKAAGKTVGFVPTMGALHAGHRSLVEEAGKQSDFVVVSIFVNPTQFNDKTDLEKYPRTLEADVALLEPTPCQAIFAPEVSTMYPEPDTRQFNFGELERVMEGKFRPGHFNGVAQVVSKLFEMVEPDKAFFGQKDFQQLVIVKAMVKQLTLPVEIIACPIIREASGLAMSSRNERLTAAQRENAAVIYKTLCEARNNAQSISVEELKSQVVEQLNANPFLETEYFEIVDDVELKPVQQWTDPVNKVACVAVFCGEVRLIDNLVLA</sequence>
<accession>A0A419W9J4</accession>
<comment type="catalytic activity">
    <reaction evidence="7 8">
        <text>(R)-pantoate + beta-alanine + ATP = (R)-pantothenate + AMP + diphosphate + H(+)</text>
        <dbReference type="Rhea" id="RHEA:10912"/>
        <dbReference type="ChEBI" id="CHEBI:15378"/>
        <dbReference type="ChEBI" id="CHEBI:15980"/>
        <dbReference type="ChEBI" id="CHEBI:29032"/>
        <dbReference type="ChEBI" id="CHEBI:30616"/>
        <dbReference type="ChEBI" id="CHEBI:33019"/>
        <dbReference type="ChEBI" id="CHEBI:57966"/>
        <dbReference type="ChEBI" id="CHEBI:456215"/>
        <dbReference type="EC" id="6.3.2.1"/>
    </reaction>
</comment>
<comment type="miscellaneous">
    <text evidence="8">The reaction proceeds by a bi uni uni bi ping pong mechanism.</text>
</comment>
<dbReference type="SUPFAM" id="SSF52374">
    <property type="entry name" value="Nucleotidylyl transferase"/>
    <property type="match status" value="1"/>
</dbReference>
<keyword evidence="5 8" id="KW-0547">Nucleotide-binding</keyword>
<dbReference type="Pfam" id="PF02569">
    <property type="entry name" value="Pantoate_ligase"/>
    <property type="match status" value="1"/>
</dbReference>
<dbReference type="InterPro" id="IPR042176">
    <property type="entry name" value="Pantoate_ligase_C"/>
</dbReference>
<evidence type="ECO:0000256" key="1">
    <source>
        <dbReference type="ARBA" id="ARBA00004990"/>
    </source>
</evidence>
<evidence type="ECO:0000313" key="9">
    <source>
        <dbReference type="EMBL" id="RKD92119.1"/>
    </source>
</evidence>
<feature type="binding site" evidence="8">
    <location>
        <position position="176"/>
    </location>
    <ligand>
        <name>ATP</name>
        <dbReference type="ChEBI" id="CHEBI:30616"/>
    </ligand>
</feature>
<dbReference type="AlphaFoldDB" id="A0A419W9J4"/>
<gene>
    <name evidence="8" type="primary">panC</name>
    <name evidence="9" type="ORF">BC643_2489</name>
</gene>
<comment type="pathway">
    <text evidence="1 8">Cofactor biosynthesis; (R)-pantothenate biosynthesis; (R)-pantothenate from (R)-pantoate and beta-alanine: step 1/1.</text>
</comment>
<dbReference type="NCBIfam" id="TIGR00125">
    <property type="entry name" value="cyt_tran_rel"/>
    <property type="match status" value="1"/>
</dbReference>
<feature type="binding site" evidence="8">
    <location>
        <position position="61"/>
    </location>
    <ligand>
        <name>beta-alanine</name>
        <dbReference type="ChEBI" id="CHEBI:57966"/>
    </ligand>
</feature>
<dbReference type="HAMAP" id="MF_00158">
    <property type="entry name" value="PanC"/>
    <property type="match status" value="1"/>
</dbReference>
<dbReference type="UniPathway" id="UPA00028">
    <property type="reaction ID" value="UER00005"/>
</dbReference>
<reference evidence="9 10" key="1">
    <citation type="submission" date="2018-09" db="EMBL/GenBank/DDBJ databases">
        <title>Genomic Encyclopedia of Archaeal and Bacterial Type Strains, Phase II (KMG-II): from individual species to whole genera.</title>
        <authorList>
            <person name="Goeker M."/>
        </authorList>
    </citation>
    <scope>NUCLEOTIDE SEQUENCE [LARGE SCALE GENOMIC DNA]</scope>
    <source>
        <strain evidence="9 10">DSM 27148</strain>
    </source>
</reference>
<dbReference type="GO" id="GO:0015940">
    <property type="term" value="P:pantothenate biosynthetic process"/>
    <property type="evidence" value="ECO:0007669"/>
    <property type="project" value="UniProtKB-UniRule"/>
</dbReference>
<keyword evidence="8" id="KW-0963">Cytoplasm</keyword>
<feature type="binding site" evidence="8">
    <location>
        <begin position="30"/>
        <end position="37"/>
    </location>
    <ligand>
        <name>ATP</name>
        <dbReference type="ChEBI" id="CHEBI:30616"/>
    </ligand>
</feature>
<feature type="binding site" evidence="8">
    <location>
        <begin position="184"/>
        <end position="187"/>
    </location>
    <ligand>
        <name>ATP</name>
        <dbReference type="ChEBI" id="CHEBI:30616"/>
    </ligand>
</feature>
<comment type="subcellular location">
    <subcellularLocation>
        <location evidence="8">Cytoplasm</location>
    </subcellularLocation>
</comment>
<dbReference type="RefSeq" id="WP_120273364.1">
    <property type="nucleotide sequence ID" value="NZ_RAPN01000001.1"/>
</dbReference>